<proteinExistence type="predicted"/>
<feature type="compositionally biased region" description="Polar residues" evidence="1">
    <location>
        <begin position="41"/>
        <end position="51"/>
    </location>
</feature>
<evidence type="ECO:0000313" key="3">
    <source>
        <dbReference type="EMBL" id="MFB9328012.1"/>
    </source>
</evidence>
<keyword evidence="2" id="KW-0732">Signal</keyword>
<evidence type="ECO:0008006" key="5">
    <source>
        <dbReference type="Google" id="ProtNLM"/>
    </source>
</evidence>
<gene>
    <name evidence="3" type="ORF">ACFFSY_18965</name>
</gene>
<evidence type="ECO:0000256" key="1">
    <source>
        <dbReference type="SAM" id="MobiDB-lite"/>
    </source>
</evidence>
<feature type="region of interest" description="Disordered" evidence="1">
    <location>
        <begin position="25"/>
        <end position="55"/>
    </location>
</feature>
<accession>A0ABV5KVC9</accession>
<dbReference type="PANTHER" id="PTHR43649:SF12">
    <property type="entry name" value="DIACETYLCHITOBIOSE BINDING PROTEIN DASA"/>
    <property type="match status" value="1"/>
</dbReference>
<dbReference type="PROSITE" id="PS51257">
    <property type="entry name" value="PROKAR_LIPOPROTEIN"/>
    <property type="match status" value="1"/>
</dbReference>
<dbReference type="SUPFAM" id="SSF53850">
    <property type="entry name" value="Periplasmic binding protein-like II"/>
    <property type="match status" value="1"/>
</dbReference>
<protein>
    <recommendedName>
        <fullName evidence="5">Extracellular solute-binding protein</fullName>
    </recommendedName>
</protein>
<comment type="caution">
    <text evidence="3">The sequence shown here is derived from an EMBL/GenBank/DDBJ whole genome shotgun (WGS) entry which is preliminary data.</text>
</comment>
<name>A0ABV5KVC9_9BACL</name>
<dbReference type="Gene3D" id="3.40.190.10">
    <property type="entry name" value="Periplasmic binding protein-like II"/>
    <property type="match status" value="2"/>
</dbReference>
<dbReference type="PANTHER" id="PTHR43649">
    <property type="entry name" value="ARABINOSE-BINDING PROTEIN-RELATED"/>
    <property type="match status" value="1"/>
</dbReference>
<keyword evidence="4" id="KW-1185">Reference proteome</keyword>
<dbReference type="Proteomes" id="UP001589747">
    <property type="component" value="Unassembled WGS sequence"/>
</dbReference>
<feature type="compositionally biased region" description="Low complexity" evidence="1">
    <location>
        <begin position="25"/>
        <end position="40"/>
    </location>
</feature>
<feature type="signal peptide" evidence="2">
    <location>
        <begin position="1"/>
        <end position="23"/>
    </location>
</feature>
<sequence>MVKLSKLSVVLLSVVMTSSILTACSGNNNNKTDTNNETATSNGNSAKTGDATTPAEEKSPIKIKWFVDGDWYKKQWDAENVLVDKMVTDATGISIEFTSGNDEKLSAMIAAGDIPDVVTMWNVIPQRTVLEKSGLVAPLDELIKKYAPDYQVPQSAQDWYRNEDGHFYGIPNFFYASEQMQEGVDTLATHVDMVARKDIMDQLGIKGEDFTTKQGTIDALKKVKDAGVEYNGFKMIPSYFDLYNLMEMFGASPEAKDGSWQDKMHTPEALEAIKFLNQLYTQGLLPEDSLTLTDDQKKEKVNAGSVFAKMNSLLTWDALYQHDNNATYVPVGPITGDAGNEMHFTPSAMSGWTLSMISSKSKYQDRIISLFQYLSTDEMSLNLYYGPKDIAWVYDENGKVKFTEQRVKDFAADPDGAKLKYGNDSFGWLLNWIPIKRTWPAPTNPFEKLTVEHDQFFEKYAYNDLAFEATTVQGGTKESGIEAKITDYRTKMQAKMILAKDSAEIDALYKEMLAQEDKLGFQELYDYKNKAFQAAKEKLGLKFAWPNNQ</sequence>
<dbReference type="EMBL" id="JBHMDO010000032">
    <property type="protein sequence ID" value="MFB9328012.1"/>
    <property type="molecule type" value="Genomic_DNA"/>
</dbReference>
<organism evidence="3 4">
    <name type="scientific">Paenibacillus aurantiacus</name>
    <dbReference type="NCBI Taxonomy" id="1936118"/>
    <lineage>
        <taxon>Bacteria</taxon>
        <taxon>Bacillati</taxon>
        <taxon>Bacillota</taxon>
        <taxon>Bacilli</taxon>
        <taxon>Bacillales</taxon>
        <taxon>Paenibacillaceae</taxon>
        <taxon>Paenibacillus</taxon>
    </lineage>
</organism>
<feature type="chain" id="PRO_5045887151" description="Extracellular solute-binding protein" evidence="2">
    <location>
        <begin position="24"/>
        <end position="549"/>
    </location>
</feature>
<dbReference type="InterPro" id="IPR050490">
    <property type="entry name" value="Bact_solute-bd_prot1"/>
</dbReference>
<dbReference type="RefSeq" id="WP_377496910.1">
    <property type="nucleotide sequence ID" value="NZ_JBHMDO010000032.1"/>
</dbReference>
<reference evidence="3 4" key="1">
    <citation type="submission" date="2024-09" db="EMBL/GenBank/DDBJ databases">
        <authorList>
            <person name="Sun Q."/>
            <person name="Mori K."/>
        </authorList>
    </citation>
    <scope>NUCLEOTIDE SEQUENCE [LARGE SCALE GENOMIC DNA]</scope>
    <source>
        <strain evidence="3 4">TISTR 2452</strain>
    </source>
</reference>
<evidence type="ECO:0000313" key="4">
    <source>
        <dbReference type="Proteomes" id="UP001589747"/>
    </source>
</evidence>
<evidence type="ECO:0000256" key="2">
    <source>
        <dbReference type="SAM" id="SignalP"/>
    </source>
</evidence>